<name>A0A6A6QC77_9PEZI</name>
<evidence type="ECO:0000313" key="2">
    <source>
        <dbReference type="EMBL" id="KAF2489995.1"/>
    </source>
</evidence>
<organism evidence="2 3">
    <name type="scientific">Lophium mytilinum</name>
    <dbReference type="NCBI Taxonomy" id="390894"/>
    <lineage>
        <taxon>Eukaryota</taxon>
        <taxon>Fungi</taxon>
        <taxon>Dikarya</taxon>
        <taxon>Ascomycota</taxon>
        <taxon>Pezizomycotina</taxon>
        <taxon>Dothideomycetes</taxon>
        <taxon>Pleosporomycetidae</taxon>
        <taxon>Mytilinidiales</taxon>
        <taxon>Mytilinidiaceae</taxon>
        <taxon>Lophium</taxon>
    </lineage>
</organism>
<evidence type="ECO:0000313" key="3">
    <source>
        <dbReference type="Proteomes" id="UP000799750"/>
    </source>
</evidence>
<gene>
    <name evidence="2" type="ORF">BU16DRAFT_567092</name>
</gene>
<protein>
    <submittedName>
        <fullName evidence="2">Uncharacterized protein</fullName>
    </submittedName>
</protein>
<sequence>MAGPVTPATPSAHQASQPYHDAPLCRSPISVVPPGAVKMWVEQASKILPADCEIKEYSNTDATTWTPSDSMFDGSEESCKIVLISSWTVLQTRHSYIAWKNDMCGKLWPQWRHNLTDCYFYIKFFDEAHRLKDPKGITNDVDPFDYADDEPEPDAICNESAIVNYPSGGKKGAAAVQEKSDRLFRVFKKMLLARSFASVVVVKAEGNAEAKLHEYMDQPKEELFSFKVYKRRGRNSDYASEEPALTFSPPSIRSVNQGSFFFPLFHLPSVNGTKAIATLRAEMRKSGMLGTRRLRHVMKFIFDAIKKDAPRGRPATAVALTTLAMGFNPRNLSDADLLKEVVDQSPKLKQLAFELGIKTVVER</sequence>
<feature type="compositionally biased region" description="Polar residues" evidence="1">
    <location>
        <begin position="8"/>
        <end position="17"/>
    </location>
</feature>
<feature type="region of interest" description="Disordered" evidence="1">
    <location>
        <begin position="1"/>
        <end position="21"/>
    </location>
</feature>
<evidence type="ECO:0000256" key="1">
    <source>
        <dbReference type="SAM" id="MobiDB-lite"/>
    </source>
</evidence>
<reference evidence="2" key="1">
    <citation type="journal article" date="2020" name="Stud. Mycol.">
        <title>101 Dothideomycetes genomes: a test case for predicting lifestyles and emergence of pathogens.</title>
        <authorList>
            <person name="Haridas S."/>
            <person name="Albert R."/>
            <person name="Binder M."/>
            <person name="Bloem J."/>
            <person name="Labutti K."/>
            <person name="Salamov A."/>
            <person name="Andreopoulos B."/>
            <person name="Baker S."/>
            <person name="Barry K."/>
            <person name="Bills G."/>
            <person name="Bluhm B."/>
            <person name="Cannon C."/>
            <person name="Castanera R."/>
            <person name="Culley D."/>
            <person name="Daum C."/>
            <person name="Ezra D."/>
            <person name="Gonzalez J."/>
            <person name="Henrissat B."/>
            <person name="Kuo A."/>
            <person name="Liang C."/>
            <person name="Lipzen A."/>
            <person name="Lutzoni F."/>
            <person name="Magnuson J."/>
            <person name="Mondo S."/>
            <person name="Nolan M."/>
            <person name="Ohm R."/>
            <person name="Pangilinan J."/>
            <person name="Park H.-J."/>
            <person name="Ramirez L."/>
            <person name="Alfaro M."/>
            <person name="Sun H."/>
            <person name="Tritt A."/>
            <person name="Yoshinaga Y."/>
            <person name="Zwiers L.-H."/>
            <person name="Turgeon B."/>
            <person name="Goodwin S."/>
            <person name="Spatafora J."/>
            <person name="Crous P."/>
            <person name="Grigoriev I."/>
        </authorList>
    </citation>
    <scope>NUCLEOTIDE SEQUENCE</scope>
    <source>
        <strain evidence="2">CBS 269.34</strain>
    </source>
</reference>
<dbReference type="AlphaFoldDB" id="A0A6A6QC77"/>
<dbReference type="EMBL" id="MU004198">
    <property type="protein sequence ID" value="KAF2489995.1"/>
    <property type="molecule type" value="Genomic_DNA"/>
</dbReference>
<keyword evidence="3" id="KW-1185">Reference proteome</keyword>
<accession>A0A6A6QC77</accession>
<dbReference type="Proteomes" id="UP000799750">
    <property type="component" value="Unassembled WGS sequence"/>
</dbReference>
<proteinExistence type="predicted"/>